<dbReference type="InterPro" id="IPR011083">
    <property type="entry name" value="Phage_tail_collar_dom"/>
</dbReference>
<dbReference type="InterPro" id="IPR037053">
    <property type="entry name" value="Phage_tail_collar_dom_sf"/>
</dbReference>
<dbReference type="Gene3D" id="3.90.1340.10">
    <property type="entry name" value="Phage tail collar domain"/>
    <property type="match status" value="1"/>
</dbReference>
<dbReference type="Proteomes" id="UP000746471">
    <property type="component" value="Unassembled WGS sequence"/>
</dbReference>
<protein>
    <submittedName>
        <fullName evidence="2">Tail fiber protein</fullName>
    </submittedName>
</protein>
<dbReference type="RefSeq" id="WP_213237837.1">
    <property type="nucleotide sequence ID" value="NZ_JAHBCL010000028.1"/>
</dbReference>
<dbReference type="EMBL" id="JAHBCL010000028">
    <property type="protein sequence ID" value="MBS7527977.1"/>
    <property type="molecule type" value="Genomic_DNA"/>
</dbReference>
<reference evidence="2 3" key="1">
    <citation type="submission" date="2021-05" db="EMBL/GenBank/DDBJ databases">
        <title>Fusibacter ferrireducens sp. nov., an anaerobic, sulfur- and Fe-reducing bacterium isolated from the mangrove sediment.</title>
        <authorList>
            <person name="Qiu D."/>
        </authorList>
    </citation>
    <scope>NUCLEOTIDE SEQUENCE [LARGE SCALE GENOMIC DNA]</scope>
    <source>
        <strain evidence="2 3">DSM 12116</strain>
    </source>
</reference>
<comment type="caution">
    <text evidence="2">The sequence shown here is derived from an EMBL/GenBank/DDBJ whole genome shotgun (WGS) entry which is preliminary data.</text>
</comment>
<feature type="domain" description="Phage tail collar" evidence="1">
    <location>
        <begin position="6"/>
        <end position="38"/>
    </location>
</feature>
<proteinExistence type="predicted"/>
<evidence type="ECO:0000259" key="1">
    <source>
        <dbReference type="Pfam" id="PF07484"/>
    </source>
</evidence>
<name>A0ABS5PSX3_9FIRM</name>
<dbReference type="SUPFAM" id="SSF88874">
    <property type="entry name" value="Receptor-binding domain of short tail fibre protein gp12"/>
    <property type="match status" value="1"/>
</dbReference>
<evidence type="ECO:0000313" key="2">
    <source>
        <dbReference type="EMBL" id="MBS7527977.1"/>
    </source>
</evidence>
<accession>A0ABS5PSX3</accession>
<evidence type="ECO:0000313" key="3">
    <source>
        <dbReference type="Proteomes" id="UP000746471"/>
    </source>
</evidence>
<keyword evidence="3" id="KW-1185">Reference proteome</keyword>
<organism evidence="2 3">
    <name type="scientific">Fusibacter paucivorans</name>
    <dbReference type="NCBI Taxonomy" id="76009"/>
    <lineage>
        <taxon>Bacteria</taxon>
        <taxon>Bacillati</taxon>
        <taxon>Bacillota</taxon>
        <taxon>Clostridia</taxon>
        <taxon>Eubacteriales</taxon>
        <taxon>Eubacteriales Family XII. Incertae Sedis</taxon>
        <taxon>Fusibacter</taxon>
    </lineage>
</organism>
<dbReference type="Pfam" id="PF07484">
    <property type="entry name" value="Collar"/>
    <property type="match status" value="1"/>
</dbReference>
<gene>
    <name evidence="2" type="ORF">KHM83_14925</name>
</gene>
<sequence>MGQYIGEIRMFSYGKVPDGWLNCDGQTLQINNYMALFRAC</sequence>